<keyword evidence="2" id="KW-1185">Reference proteome</keyword>
<dbReference type="Proteomes" id="UP000054166">
    <property type="component" value="Unassembled WGS sequence"/>
</dbReference>
<reference evidence="2" key="2">
    <citation type="submission" date="2015-01" db="EMBL/GenBank/DDBJ databases">
        <title>Evolutionary Origins and Diversification of the Mycorrhizal Mutualists.</title>
        <authorList>
            <consortium name="DOE Joint Genome Institute"/>
            <consortium name="Mycorrhizal Genomics Consortium"/>
            <person name="Kohler A."/>
            <person name="Kuo A."/>
            <person name="Nagy L.G."/>
            <person name="Floudas D."/>
            <person name="Copeland A."/>
            <person name="Barry K.W."/>
            <person name="Cichocki N."/>
            <person name="Veneault-Fourrey C."/>
            <person name="LaButti K."/>
            <person name="Lindquist E.A."/>
            <person name="Lipzen A."/>
            <person name="Lundell T."/>
            <person name="Morin E."/>
            <person name="Murat C."/>
            <person name="Riley R."/>
            <person name="Ohm R."/>
            <person name="Sun H."/>
            <person name="Tunlid A."/>
            <person name="Henrissat B."/>
            <person name="Grigoriev I.V."/>
            <person name="Hibbett D.S."/>
            <person name="Martin F."/>
        </authorList>
    </citation>
    <scope>NUCLEOTIDE SEQUENCE [LARGE SCALE GENOMIC DNA]</scope>
    <source>
        <strain evidence="2">F 1598</strain>
    </source>
</reference>
<reference evidence="1 2" key="1">
    <citation type="submission" date="2014-04" db="EMBL/GenBank/DDBJ databases">
        <authorList>
            <consortium name="DOE Joint Genome Institute"/>
            <person name="Kuo A."/>
            <person name="Tarkka M."/>
            <person name="Buscot F."/>
            <person name="Kohler A."/>
            <person name="Nagy L.G."/>
            <person name="Floudas D."/>
            <person name="Copeland A."/>
            <person name="Barry K.W."/>
            <person name="Cichocki N."/>
            <person name="Veneault-Fourrey C."/>
            <person name="LaButti K."/>
            <person name="Lindquist E.A."/>
            <person name="Lipzen A."/>
            <person name="Lundell T."/>
            <person name="Morin E."/>
            <person name="Murat C."/>
            <person name="Sun H."/>
            <person name="Tunlid A."/>
            <person name="Henrissat B."/>
            <person name="Grigoriev I.V."/>
            <person name="Hibbett D.S."/>
            <person name="Martin F."/>
            <person name="Nordberg H.P."/>
            <person name="Cantor M.N."/>
            <person name="Hua S.X."/>
        </authorList>
    </citation>
    <scope>NUCLEOTIDE SEQUENCE [LARGE SCALE GENOMIC DNA]</scope>
    <source>
        <strain evidence="1 2">F 1598</strain>
    </source>
</reference>
<proteinExistence type="predicted"/>
<sequence>MFTFVSNHAESDTLIIDSIWFGLRADPLLQKRSCSLTPSRPNPAPSYQIFHKLHRYLKSGGVRMLSRSPVAMFVVYLHDSSCISP</sequence>
<dbReference type="EMBL" id="KN833078">
    <property type="protein sequence ID" value="KIM73615.1"/>
    <property type="molecule type" value="Genomic_DNA"/>
</dbReference>
<organism evidence="1 2">
    <name type="scientific">Piloderma croceum (strain F 1598)</name>
    <dbReference type="NCBI Taxonomy" id="765440"/>
    <lineage>
        <taxon>Eukaryota</taxon>
        <taxon>Fungi</taxon>
        <taxon>Dikarya</taxon>
        <taxon>Basidiomycota</taxon>
        <taxon>Agaricomycotina</taxon>
        <taxon>Agaricomycetes</taxon>
        <taxon>Agaricomycetidae</taxon>
        <taxon>Atheliales</taxon>
        <taxon>Atheliaceae</taxon>
        <taxon>Piloderma</taxon>
    </lineage>
</organism>
<name>A0A0C3EM23_PILCF</name>
<dbReference type="AlphaFoldDB" id="A0A0C3EM23"/>
<evidence type="ECO:0000313" key="1">
    <source>
        <dbReference type="EMBL" id="KIM73615.1"/>
    </source>
</evidence>
<protein>
    <submittedName>
        <fullName evidence="1">Uncharacterized protein</fullName>
    </submittedName>
</protein>
<evidence type="ECO:0000313" key="2">
    <source>
        <dbReference type="Proteomes" id="UP000054166"/>
    </source>
</evidence>
<dbReference type="InParanoid" id="A0A0C3EM23"/>
<accession>A0A0C3EM23</accession>
<gene>
    <name evidence="1" type="ORF">PILCRDRAFT_829012</name>
</gene>
<dbReference type="HOGENOM" id="CLU_2513466_0_0_1"/>